<dbReference type="Proteomes" id="UP000189705">
    <property type="component" value="Unplaced"/>
</dbReference>
<comment type="subcellular location">
    <subcellularLocation>
        <location evidence="1">Nucleus</location>
    </subcellularLocation>
</comment>
<dbReference type="RefSeq" id="XP_006019381.1">
    <property type="nucleotide sequence ID" value="XM_006019319.3"/>
</dbReference>
<dbReference type="InParanoid" id="A0A1U7R8X1"/>
<dbReference type="Pfam" id="PF15427">
    <property type="entry name" value="S100PBPR"/>
    <property type="match status" value="2"/>
</dbReference>
<protein>
    <recommendedName>
        <fullName evidence="2">S100P-binding protein</fullName>
    </recommendedName>
</protein>
<evidence type="ECO:0000256" key="2">
    <source>
        <dbReference type="ARBA" id="ARBA00020595"/>
    </source>
</evidence>
<dbReference type="GO" id="GO:0048306">
    <property type="term" value="F:calcium-dependent protein binding"/>
    <property type="evidence" value="ECO:0007669"/>
    <property type="project" value="InterPro"/>
</dbReference>
<gene>
    <name evidence="6" type="primary">LOC102368508</name>
</gene>
<accession>A0A1U7R8X1</accession>
<sequence>MASCSSQPLGPGLSHELDNSPVPGDKRALHSPDGAQPEESTKKRCQLNHYCNTPCPLEKLLLSSPDSACFLASSHCLDDAEAESLVNRSSLMEDSAVVLSLDTTRCFDDSMLDDSLLEPTDSEQEDSSCSYTEEEIQQILADDDLEPEPYTSGKFALVNLNVGGENMETIKSRWTWESGAPKDAKTSRTKEEVLSDVSPSWTCSSASSRCSGLDKETANPICEKYLSADCLKMSQITGTLFDSGMEELPSVTPIDAVSPPQVKGGDVLEETEKAAVPVIRNHVQNADKSSTEDNEICCNSLALEEAPELPAQHSLDANGLENPPVEIQESFGCCGVPMGTSTHSPDLVCDQNKDDVDDSAPGLLQHLKAFSSASNPDPPKSTEGGLLENIGSQMEDLGQESSVSEPTDNLKLNSVILSQSCGEDTPSGKKLGKVLPVPQMENRLRRQLYTSETELEQRKRIYIRCVQAHVRTSRDTTPGTLEEWYALLSNIASKNGNHDQSWKYTLDLTMRNYPRFSKKPTQKYSLNQWVNKNSANYRRFQSIPDHFQRSPVTGSSND</sequence>
<proteinExistence type="predicted"/>
<dbReference type="InterPro" id="IPR026097">
    <property type="entry name" value="S100PBP"/>
</dbReference>
<organism evidence="5 6">
    <name type="scientific">Alligator sinensis</name>
    <name type="common">Chinese alligator</name>
    <dbReference type="NCBI Taxonomy" id="38654"/>
    <lineage>
        <taxon>Eukaryota</taxon>
        <taxon>Metazoa</taxon>
        <taxon>Chordata</taxon>
        <taxon>Craniata</taxon>
        <taxon>Vertebrata</taxon>
        <taxon>Euteleostomi</taxon>
        <taxon>Archelosauria</taxon>
        <taxon>Archosauria</taxon>
        <taxon>Crocodylia</taxon>
        <taxon>Alligatoridae</taxon>
        <taxon>Alligatorinae</taxon>
        <taxon>Alligator</taxon>
    </lineage>
</organism>
<evidence type="ECO:0000313" key="6">
    <source>
        <dbReference type="RefSeq" id="XP_006019381.1"/>
    </source>
</evidence>
<evidence type="ECO:0000256" key="1">
    <source>
        <dbReference type="ARBA" id="ARBA00004123"/>
    </source>
</evidence>
<evidence type="ECO:0000256" key="3">
    <source>
        <dbReference type="ARBA" id="ARBA00023242"/>
    </source>
</evidence>
<keyword evidence="3" id="KW-0539">Nucleus</keyword>
<keyword evidence="5" id="KW-1185">Reference proteome</keyword>
<dbReference type="GO" id="GO:0005634">
    <property type="term" value="C:nucleus"/>
    <property type="evidence" value="ECO:0007669"/>
    <property type="project" value="UniProtKB-SubCell"/>
</dbReference>
<name>A0A1U7R8X1_ALLSI</name>
<feature type="region of interest" description="Disordered" evidence="4">
    <location>
        <begin position="1"/>
        <end position="43"/>
    </location>
</feature>
<dbReference type="AlphaFoldDB" id="A0A1U7R8X1"/>
<dbReference type="PANTHER" id="PTHR14455:SF0">
    <property type="entry name" value="S100P-BINDING PROTEIN"/>
    <property type="match status" value="1"/>
</dbReference>
<dbReference type="PANTHER" id="PTHR14455">
    <property type="entry name" value="ASKOPOS"/>
    <property type="match status" value="1"/>
</dbReference>
<dbReference type="eggNOG" id="ENOG502S5YT">
    <property type="taxonomic scope" value="Eukaryota"/>
</dbReference>
<evidence type="ECO:0000313" key="5">
    <source>
        <dbReference type="Proteomes" id="UP000189705"/>
    </source>
</evidence>
<dbReference type="OrthoDB" id="8945510at2759"/>
<dbReference type="GeneID" id="102368508"/>
<reference evidence="6" key="1">
    <citation type="submission" date="2025-08" db="UniProtKB">
        <authorList>
            <consortium name="RefSeq"/>
        </authorList>
    </citation>
    <scope>IDENTIFICATION</scope>
</reference>
<evidence type="ECO:0000256" key="4">
    <source>
        <dbReference type="SAM" id="MobiDB-lite"/>
    </source>
</evidence>